<feature type="domain" description="VOC" evidence="1">
    <location>
        <begin position="1"/>
        <end position="108"/>
    </location>
</feature>
<accession>A0A930YEQ1</accession>
<evidence type="ECO:0000259" key="1">
    <source>
        <dbReference type="PROSITE" id="PS51819"/>
    </source>
</evidence>
<dbReference type="Proteomes" id="UP000640489">
    <property type="component" value="Unassembled WGS sequence"/>
</dbReference>
<evidence type="ECO:0000313" key="2">
    <source>
        <dbReference type="EMBL" id="MBF4764052.1"/>
    </source>
</evidence>
<gene>
    <name evidence="2" type="ORF">ISU07_13030</name>
</gene>
<dbReference type="SUPFAM" id="SSF54593">
    <property type="entry name" value="Glyoxalase/Bleomycin resistance protein/Dihydroxybiphenyl dioxygenase"/>
    <property type="match status" value="1"/>
</dbReference>
<keyword evidence="3" id="KW-1185">Reference proteome</keyword>
<dbReference type="PROSITE" id="PS51819">
    <property type="entry name" value="VOC"/>
    <property type="match status" value="1"/>
</dbReference>
<dbReference type="EMBL" id="JADKPN010000007">
    <property type="protein sequence ID" value="MBF4764052.1"/>
    <property type="molecule type" value="Genomic_DNA"/>
</dbReference>
<sequence>MFKTVLTVVEDLAAAKAAWSAILGDPSTDSPYYVGWTDGDHEVGLTPVQDPADKGSVAYWHTSDIDAAMSGVVDAGGSRVKEPQDVGGGRLVAVVADPEGNRIGLIQDPA</sequence>
<reference evidence="2" key="1">
    <citation type="submission" date="2020-11" db="EMBL/GenBank/DDBJ databases">
        <title>Nocardioides sp. nov., isolated from Soil of Cynanchum wilfordii Hemsley rhizosphere.</title>
        <authorList>
            <person name="Lee J.-S."/>
            <person name="Suh M.K."/>
            <person name="Kim J.-S."/>
        </authorList>
    </citation>
    <scope>NUCLEOTIDE SEQUENCE</scope>
    <source>
        <strain evidence="2">KCTC 19275</strain>
    </source>
</reference>
<dbReference type="RefSeq" id="WP_194707231.1">
    <property type="nucleotide sequence ID" value="NZ_JADKPN010000007.1"/>
</dbReference>
<dbReference type="InterPro" id="IPR037523">
    <property type="entry name" value="VOC_core"/>
</dbReference>
<dbReference type="Gene3D" id="3.10.180.10">
    <property type="entry name" value="2,3-Dihydroxybiphenyl 1,2-Dioxygenase, domain 1"/>
    <property type="match status" value="1"/>
</dbReference>
<dbReference type="AlphaFoldDB" id="A0A930YEQ1"/>
<organism evidence="2 3">
    <name type="scientific">Nocardioides islandensis</name>
    <dbReference type="NCBI Taxonomy" id="433663"/>
    <lineage>
        <taxon>Bacteria</taxon>
        <taxon>Bacillati</taxon>
        <taxon>Actinomycetota</taxon>
        <taxon>Actinomycetes</taxon>
        <taxon>Propionibacteriales</taxon>
        <taxon>Nocardioidaceae</taxon>
        <taxon>Nocardioides</taxon>
    </lineage>
</organism>
<comment type="caution">
    <text evidence="2">The sequence shown here is derived from an EMBL/GenBank/DDBJ whole genome shotgun (WGS) entry which is preliminary data.</text>
</comment>
<dbReference type="InterPro" id="IPR041581">
    <property type="entry name" value="Glyoxalase_6"/>
</dbReference>
<evidence type="ECO:0000313" key="3">
    <source>
        <dbReference type="Proteomes" id="UP000640489"/>
    </source>
</evidence>
<dbReference type="Pfam" id="PF18029">
    <property type="entry name" value="Glyoxalase_6"/>
    <property type="match status" value="1"/>
</dbReference>
<proteinExistence type="predicted"/>
<dbReference type="InterPro" id="IPR029068">
    <property type="entry name" value="Glyas_Bleomycin-R_OHBP_Dase"/>
</dbReference>
<protein>
    <submittedName>
        <fullName evidence="2">Glyoxalase</fullName>
    </submittedName>
</protein>
<name>A0A930YEQ1_9ACTN</name>